<comment type="caution">
    <text evidence="4">The sequence shown here is derived from an EMBL/GenBank/DDBJ whole genome shotgun (WGS) entry which is preliminary data.</text>
</comment>
<name>A0A916VT36_9RHOB</name>
<dbReference type="RefSeq" id="WP_188678014.1">
    <property type="nucleotide sequence ID" value="NZ_BMKA01000006.1"/>
</dbReference>
<gene>
    <name evidence="4" type="ORF">GCM10011498_33190</name>
</gene>
<dbReference type="Proteomes" id="UP000628017">
    <property type="component" value="Unassembled WGS sequence"/>
</dbReference>
<dbReference type="Pfam" id="PF01973">
    <property type="entry name" value="MptE-like"/>
    <property type="match status" value="1"/>
</dbReference>
<feature type="domain" description="6-hydroxymethylpterin diphosphokinase MptE-like" evidence="3">
    <location>
        <begin position="67"/>
        <end position="226"/>
    </location>
</feature>
<keyword evidence="1" id="KW-0175">Coiled coil</keyword>
<proteinExistence type="predicted"/>
<feature type="region of interest" description="Disordered" evidence="2">
    <location>
        <begin position="694"/>
        <end position="716"/>
    </location>
</feature>
<dbReference type="Gene3D" id="3.90.1480.10">
    <property type="entry name" value="Alpha-2,3-sialyltransferase"/>
    <property type="match status" value="1"/>
</dbReference>
<dbReference type="SUPFAM" id="SSF53756">
    <property type="entry name" value="UDP-Glycosyltransferase/glycogen phosphorylase"/>
    <property type="match status" value="1"/>
</dbReference>
<dbReference type="InterPro" id="IPR002826">
    <property type="entry name" value="MptE-like"/>
</dbReference>
<feature type="coiled-coil region" evidence="1">
    <location>
        <begin position="721"/>
        <end position="769"/>
    </location>
</feature>
<evidence type="ECO:0000259" key="3">
    <source>
        <dbReference type="Pfam" id="PF01973"/>
    </source>
</evidence>
<dbReference type="EMBL" id="BMKA01000006">
    <property type="protein sequence ID" value="GGA29383.1"/>
    <property type="molecule type" value="Genomic_DNA"/>
</dbReference>
<organism evidence="4 5">
    <name type="scientific">Neptunicoccus cionae</name>
    <dbReference type="NCBI Taxonomy" id="2035344"/>
    <lineage>
        <taxon>Bacteria</taxon>
        <taxon>Pseudomonadati</taxon>
        <taxon>Pseudomonadota</taxon>
        <taxon>Alphaproteobacteria</taxon>
        <taxon>Rhodobacterales</taxon>
        <taxon>Paracoccaceae</taxon>
        <taxon>Neptunicoccus</taxon>
    </lineage>
</organism>
<reference evidence="4" key="2">
    <citation type="submission" date="2020-09" db="EMBL/GenBank/DDBJ databases">
        <authorList>
            <person name="Sun Q."/>
            <person name="Zhou Y."/>
        </authorList>
    </citation>
    <scope>NUCLEOTIDE SEQUENCE</scope>
    <source>
        <strain evidence="4">CGMCC 1.15880</strain>
    </source>
</reference>
<dbReference type="AlphaFoldDB" id="A0A916VT36"/>
<evidence type="ECO:0000313" key="4">
    <source>
        <dbReference type="EMBL" id="GGA29383.1"/>
    </source>
</evidence>
<keyword evidence="5" id="KW-1185">Reference proteome</keyword>
<protein>
    <recommendedName>
        <fullName evidence="3">6-hydroxymethylpterin diphosphokinase MptE-like domain-containing protein</fullName>
    </recommendedName>
</protein>
<reference evidence="4" key="1">
    <citation type="journal article" date="2014" name="Int. J. Syst. Evol. Microbiol.">
        <title>Complete genome sequence of Corynebacterium casei LMG S-19264T (=DSM 44701T), isolated from a smear-ripened cheese.</title>
        <authorList>
            <consortium name="US DOE Joint Genome Institute (JGI-PGF)"/>
            <person name="Walter F."/>
            <person name="Albersmeier A."/>
            <person name="Kalinowski J."/>
            <person name="Ruckert C."/>
        </authorList>
    </citation>
    <scope>NUCLEOTIDE SEQUENCE</scope>
    <source>
        <strain evidence="4">CGMCC 1.15880</strain>
    </source>
</reference>
<sequence length="808" mass="91051">MNLSLRQPLTYEDPLDRLAPEGLEQIYQDTLDLLPSKAPIYLPTDKIPLPDKIRGLRHVAQIYGHDLDALYRPALRRLREKYQGTKRCFLIGNGPSLNDTDLSLLKDEVTFAVNGFFLKLPDLDWTPTFYCVEDHLVAEDRAEWINDLKGPVKLFPAYLGYQFDAAEDTIFYNHRPRVSYPHGFDFSTQADKITYTGCTVTFSLMQLAAYLGFEEIYLIGVDASYDIPKDVNTGTDYGVGVLDMDSDDPNHFNPDYFGKGFRWHDPQVDKMVEAYKEAKKTLKGSGQTIYNATVGGKLEVFARRDYHSLFAKSAPEKPAKTTPARLLVIDYIPAGGQSATGQIKENLLRDFPDANLLQIASPKPDTLSLVRRTGSQGFAETPCNAQTAQQAIADFAPDVILYRPLPDRPCLHEFTLSLIENCDTPLVTWVMDDWPARLKRKDAHRFARFDHDLRGLFDRAALNLSICPKMSRAFTRRYGAPFQSFANGIDAAAFPPRSPHKAGPLLLRYSGNLAADMGLDSLLRVARAIEDLATEGMEIHLEINTRPYWHQQSGAAFKGLTATTLSSIDRDFPSYARWLQDADVALITYNFDAESLAYTRYSMGNKLPECLAAGGALLVHGPKSVATVKQVADHGLGDVVNTQRPAALKAALRKLADPQYRQKRAEHARDFALCHYDLDRIAQEFTTQISRLRRPSPANVIPRPQPPARPQTTDPAPADYLHLREQQVLRLQARLEALAQERKLQRSINYSLRQKIAGQQDRISELETQTRLCATEVATRDQALSALYSSRSWRLTRPLRALRRYFTP</sequence>
<evidence type="ECO:0000256" key="1">
    <source>
        <dbReference type="SAM" id="Coils"/>
    </source>
</evidence>
<evidence type="ECO:0000313" key="5">
    <source>
        <dbReference type="Proteomes" id="UP000628017"/>
    </source>
</evidence>
<dbReference type="Gene3D" id="3.40.50.2000">
    <property type="entry name" value="Glycogen Phosphorylase B"/>
    <property type="match status" value="2"/>
</dbReference>
<accession>A0A916VT36</accession>
<evidence type="ECO:0000256" key="2">
    <source>
        <dbReference type="SAM" id="MobiDB-lite"/>
    </source>
</evidence>